<organism evidence="1">
    <name type="scientific">viral metagenome</name>
    <dbReference type="NCBI Taxonomy" id="1070528"/>
    <lineage>
        <taxon>unclassified sequences</taxon>
        <taxon>metagenomes</taxon>
        <taxon>organismal metagenomes</taxon>
    </lineage>
</organism>
<accession>A0A6C0DEG6</accession>
<reference evidence="1" key="1">
    <citation type="journal article" date="2020" name="Nature">
        <title>Giant virus diversity and host interactions through global metagenomics.</title>
        <authorList>
            <person name="Schulz F."/>
            <person name="Roux S."/>
            <person name="Paez-Espino D."/>
            <person name="Jungbluth S."/>
            <person name="Walsh D.A."/>
            <person name="Denef V.J."/>
            <person name="McMahon K.D."/>
            <person name="Konstantinidis K.T."/>
            <person name="Eloe-Fadrosh E.A."/>
            <person name="Kyrpides N.C."/>
            <person name="Woyke T."/>
        </authorList>
    </citation>
    <scope>NUCLEOTIDE SEQUENCE</scope>
    <source>
        <strain evidence="1">GVMAG-M-3300023174-141</strain>
    </source>
</reference>
<dbReference type="EMBL" id="MN739590">
    <property type="protein sequence ID" value="QHT14792.1"/>
    <property type="molecule type" value="Genomic_DNA"/>
</dbReference>
<name>A0A6C0DEG6_9ZZZZ</name>
<evidence type="ECO:0000313" key="1">
    <source>
        <dbReference type="EMBL" id="QHT14792.1"/>
    </source>
</evidence>
<protein>
    <submittedName>
        <fullName evidence="1">Uncharacterized protein</fullName>
    </submittedName>
</protein>
<dbReference type="AlphaFoldDB" id="A0A6C0DEG6"/>
<proteinExistence type="predicted"/>
<sequence length="291" mass="33753">MALLNAVLDVIRHEFKKKEPVWKTIPFVSQTDLAYLEEECNQSSDFDRLGARKTMFQRFKAGTAQYEVRQCEYGQVMAIYDNKEQQIPWGLWGRILRSYHERGSKEAKVFLLAHPSLREFPKSGSIHSRRMDNSYPHITPENINGGYTYHCNKQTIMVYRAEDATRVLIHELQHASCLDHMDHGVDQTEAETEAWAELLYAGFLSMGDAPLFHKLIKKQSDWMQTQNAVVQRHLKNPMDFPWRYTIGKEEVWQRWGILQPASIVKEAQDSLRLTPPPTAELKKAFGSSKIL</sequence>